<evidence type="ECO:0008006" key="7">
    <source>
        <dbReference type="Google" id="ProtNLM"/>
    </source>
</evidence>
<feature type="transmembrane region" description="Helical" evidence="5">
    <location>
        <begin position="254"/>
        <end position="279"/>
    </location>
</feature>
<feature type="transmembrane region" description="Helical" evidence="5">
    <location>
        <begin position="61"/>
        <end position="79"/>
    </location>
</feature>
<comment type="subcellular location">
    <subcellularLocation>
        <location evidence="1">Membrane</location>
        <topology evidence="1">Multi-pass membrane protein</topology>
    </subcellularLocation>
</comment>
<evidence type="ECO:0000256" key="5">
    <source>
        <dbReference type="SAM" id="Phobius"/>
    </source>
</evidence>
<dbReference type="EMBL" id="KP795691">
    <property type="protein sequence ID" value="AKN40310.1"/>
    <property type="molecule type" value="Genomic_DNA"/>
</dbReference>
<protein>
    <recommendedName>
        <fullName evidence="7">TrbL/VirB6 plasmid conjugal transfer protein</fullName>
    </recommendedName>
</protein>
<dbReference type="InterPro" id="IPR007688">
    <property type="entry name" value="Conjugal_tfr_TrbL/VirB6"/>
</dbReference>
<evidence type="ECO:0000256" key="2">
    <source>
        <dbReference type="ARBA" id="ARBA00022692"/>
    </source>
</evidence>
<proteinExistence type="predicted"/>
<keyword evidence="4 5" id="KW-0472">Membrane</keyword>
<organism evidence="6">
    <name type="scientific">Vibrio tasmaniensis</name>
    <dbReference type="NCBI Taxonomy" id="212663"/>
    <lineage>
        <taxon>Bacteria</taxon>
        <taxon>Pseudomonadati</taxon>
        <taxon>Pseudomonadota</taxon>
        <taxon>Gammaproteobacteria</taxon>
        <taxon>Vibrionales</taxon>
        <taxon>Vibrionaceae</taxon>
        <taxon>Vibrio</taxon>
    </lineage>
</organism>
<feature type="transmembrane region" description="Helical" evidence="5">
    <location>
        <begin position="29"/>
        <end position="49"/>
    </location>
</feature>
<dbReference type="AlphaFoldDB" id="A0A0H3ZVK2"/>
<feature type="transmembrane region" description="Helical" evidence="5">
    <location>
        <begin position="163"/>
        <end position="183"/>
    </location>
</feature>
<evidence type="ECO:0000256" key="4">
    <source>
        <dbReference type="ARBA" id="ARBA00023136"/>
    </source>
</evidence>
<feature type="transmembrane region" description="Helical" evidence="5">
    <location>
        <begin position="136"/>
        <end position="156"/>
    </location>
</feature>
<sequence length="308" mass="33497">MSGADSVFRHTFSTVVHEFVERVMSNPDMASFSLSLLVTLCVVLIFTEIARFMLIGWELEGIIKCTVTVFLSATIYFSYNPIFDALFETMDNVGLLIFQIGTGTRDSMFLFKLVNHALLSMYQEEVSLWDLSIGDVFIWGVWQLIGLILTLVLFLIGSWAVWCLFLAKILGLIFVPMVAHPLTRPFFDGWLKFTLGSLVLLVVVRASGVLAGLAIQAQFKASGILQCGGELLTSCLAVGGRDVMFAPADNMELMVTMVLSILIVVSSISLSSALTASVVSPSGTRAMSKGASKAGQLAMQYLKGFKGG</sequence>
<keyword evidence="2 5" id="KW-0812">Transmembrane</keyword>
<evidence type="ECO:0000256" key="1">
    <source>
        <dbReference type="ARBA" id="ARBA00004141"/>
    </source>
</evidence>
<evidence type="ECO:0000313" key="6">
    <source>
        <dbReference type="EMBL" id="AKN40310.1"/>
    </source>
</evidence>
<dbReference type="Pfam" id="PF04610">
    <property type="entry name" value="TrbL"/>
    <property type="match status" value="1"/>
</dbReference>
<dbReference type="EMBL" id="KP795704">
    <property type="protein sequence ID" value="AKN40707.1"/>
    <property type="molecule type" value="Genomic_DNA"/>
</dbReference>
<keyword evidence="3 5" id="KW-1133">Transmembrane helix</keyword>
<feature type="transmembrane region" description="Helical" evidence="5">
    <location>
        <begin position="195"/>
        <end position="215"/>
    </location>
</feature>
<reference evidence="6" key="1">
    <citation type="journal article" date="2015" name="MBio">
        <title>Eco-Evolutionary Dynamics of Episomes among Ecologically Cohesive Bacterial Populations.</title>
        <authorList>
            <person name="Xue H."/>
            <person name="Cordero O.X."/>
            <person name="Camas F.M."/>
            <person name="Trimble W."/>
            <person name="Meyer F."/>
            <person name="Guglielmini J."/>
            <person name="Rocha E.P."/>
            <person name="Polz M.F."/>
        </authorList>
    </citation>
    <scope>NUCLEOTIDE SEQUENCE</scope>
    <source>
        <strain evidence="6">FF_112</strain>
    </source>
</reference>
<evidence type="ECO:0000256" key="3">
    <source>
        <dbReference type="ARBA" id="ARBA00022989"/>
    </source>
</evidence>
<name>A0A0H3ZVK2_9VIBR</name>
<accession>A0A0H3ZVK2</accession>